<sequence>MSLVKSPSKRPSNGGGLLSHDPFFNFWDTNRRLMNFDRLFNGLSSEIDLPPLNIKDKGNHYEIEMAAPGLTKDHFEIEFNNDLLTISANKEENREEKEEDYITREYNYQTFSRSISIPDNVDDSKEIKAHYENGVLKIDLMKKNSSVSKSKKVKVS</sequence>
<dbReference type="CDD" id="cd06464">
    <property type="entry name" value="ACD_sHsps-like"/>
    <property type="match status" value="1"/>
</dbReference>
<evidence type="ECO:0000256" key="1">
    <source>
        <dbReference type="PROSITE-ProRule" id="PRU00285"/>
    </source>
</evidence>
<dbReference type="AlphaFoldDB" id="A0A2R3Z4D9"/>
<dbReference type="InterPro" id="IPR002068">
    <property type="entry name" value="A-crystallin/Hsp20_dom"/>
</dbReference>
<dbReference type="Proteomes" id="UP000241507">
    <property type="component" value="Chromosome"/>
</dbReference>
<dbReference type="PROSITE" id="PS01031">
    <property type="entry name" value="SHSP"/>
    <property type="match status" value="1"/>
</dbReference>
<feature type="domain" description="SHSP" evidence="3">
    <location>
        <begin position="43"/>
        <end position="156"/>
    </location>
</feature>
<dbReference type="InterPro" id="IPR008978">
    <property type="entry name" value="HSP20-like_chaperone"/>
</dbReference>
<protein>
    <submittedName>
        <fullName evidence="4">Heat-shock protein</fullName>
    </submittedName>
</protein>
<dbReference type="OrthoDB" id="9814487at2"/>
<dbReference type="PANTHER" id="PTHR47062">
    <property type="match status" value="1"/>
</dbReference>
<dbReference type="EMBL" id="CP028136">
    <property type="protein sequence ID" value="AVR45104.1"/>
    <property type="molecule type" value="Genomic_DNA"/>
</dbReference>
<comment type="similarity">
    <text evidence="1 2">Belongs to the small heat shock protein (HSP20) family.</text>
</comment>
<accession>A0A2R3Z4D9</accession>
<organism evidence="4 5">
    <name type="scientific">Christiangramia fulva</name>
    <dbReference type="NCBI Taxonomy" id="2126553"/>
    <lineage>
        <taxon>Bacteria</taxon>
        <taxon>Pseudomonadati</taxon>
        <taxon>Bacteroidota</taxon>
        <taxon>Flavobacteriia</taxon>
        <taxon>Flavobacteriales</taxon>
        <taxon>Flavobacteriaceae</taxon>
        <taxon>Christiangramia</taxon>
    </lineage>
</organism>
<name>A0A2R3Z4D9_9FLAO</name>
<evidence type="ECO:0000313" key="5">
    <source>
        <dbReference type="Proteomes" id="UP000241507"/>
    </source>
</evidence>
<dbReference type="Pfam" id="PF00011">
    <property type="entry name" value="HSP20"/>
    <property type="match status" value="1"/>
</dbReference>
<dbReference type="SUPFAM" id="SSF49764">
    <property type="entry name" value="HSP20-like chaperones"/>
    <property type="match status" value="1"/>
</dbReference>
<dbReference type="PANTHER" id="PTHR47062:SF1">
    <property type="entry name" value="SMALL HEAT SHOCK PROTEIN IBPA"/>
    <property type="match status" value="1"/>
</dbReference>
<dbReference type="RefSeq" id="WP_107011882.1">
    <property type="nucleotide sequence ID" value="NZ_CP028136.1"/>
</dbReference>
<proteinExistence type="inferred from homology"/>
<evidence type="ECO:0000259" key="3">
    <source>
        <dbReference type="PROSITE" id="PS01031"/>
    </source>
</evidence>
<evidence type="ECO:0000256" key="2">
    <source>
        <dbReference type="RuleBase" id="RU003616"/>
    </source>
</evidence>
<dbReference type="KEGG" id="grs:C7S20_07375"/>
<dbReference type="Gene3D" id="2.60.40.790">
    <property type="match status" value="1"/>
</dbReference>
<evidence type="ECO:0000313" key="4">
    <source>
        <dbReference type="EMBL" id="AVR45104.1"/>
    </source>
</evidence>
<reference evidence="5" key="1">
    <citation type="submission" date="2018-03" db="EMBL/GenBank/DDBJ databases">
        <title>Gramella fulva sp. nov., isolated from a dry surface of tidal flat.</title>
        <authorList>
            <person name="Hwang S.H."/>
            <person name="Hwang W.M."/>
            <person name="Kang K."/>
            <person name="Ahn T.-Y."/>
        </authorList>
    </citation>
    <scope>NUCLEOTIDE SEQUENCE [LARGE SCALE GENOMIC DNA]</scope>
    <source>
        <strain evidence="5">SH35</strain>
    </source>
</reference>
<gene>
    <name evidence="4" type="ORF">C7S20_07375</name>
</gene>
<keyword evidence="5" id="KW-1185">Reference proteome</keyword>